<dbReference type="RefSeq" id="WP_108970975.1">
    <property type="nucleotide sequence ID" value="NZ_CP022195.1"/>
</dbReference>
<sequence length="75" mass="7613">MPTTQSTPSLVGFPEVSFSASLFAGETEAENLSIDSGFAVVSNPHASGGRYLQATAATSRAGAFSKVRLGSTTST</sequence>
<protein>
    <submittedName>
        <fullName evidence="1">Uncharacterized protein</fullName>
    </submittedName>
</protein>
<keyword evidence="1" id="KW-0614">Plasmid</keyword>
<reference evidence="1 2" key="1">
    <citation type="submission" date="2017-06" db="EMBL/GenBank/DDBJ databases">
        <title>Yangia sp. YSBP01 complete genome sequence.</title>
        <authorList>
            <person name="Woo J.-H."/>
            <person name="Kim H.-S."/>
        </authorList>
    </citation>
    <scope>NUCLEOTIDE SEQUENCE [LARGE SCALE GENOMIC DNA]</scope>
    <source>
        <strain evidence="1 2">YSBP01</strain>
        <plasmid evidence="1 2">unnamed5</plasmid>
    </source>
</reference>
<accession>A0A2U8HLN9</accession>
<proteinExistence type="predicted"/>
<gene>
    <name evidence="1" type="ORF">CEW88_24270</name>
</gene>
<dbReference type="AlphaFoldDB" id="A0A2U8HLN9"/>
<evidence type="ECO:0000313" key="1">
    <source>
        <dbReference type="EMBL" id="AWI86879.1"/>
    </source>
</evidence>
<evidence type="ECO:0000313" key="2">
    <source>
        <dbReference type="Proteomes" id="UP000244915"/>
    </source>
</evidence>
<dbReference type="Proteomes" id="UP000244915">
    <property type="component" value="Plasmid unnamed5"/>
</dbReference>
<organism evidence="1 2">
    <name type="scientific">Alloyangia pacifica</name>
    <dbReference type="NCBI Taxonomy" id="311180"/>
    <lineage>
        <taxon>Bacteria</taxon>
        <taxon>Pseudomonadati</taxon>
        <taxon>Pseudomonadota</taxon>
        <taxon>Alphaproteobacteria</taxon>
        <taxon>Rhodobacterales</taxon>
        <taxon>Roseobacteraceae</taxon>
        <taxon>Alloyangia</taxon>
    </lineage>
</organism>
<dbReference type="EMBL" id="CP022195">
    <property type="protein sequence ID" value="AWI86879.1"/>
    <property type="molecule type" value="Genomic_DNA"/>
</dbReference>
<name>A0A2U8HLN9_9RHOB</name>
<geneLocation type="plasmid" evidence="1 2">
    <name>unnamed5</name>
</geneLocation>
<dbReference type="KEGG" id="ypac:CEW88_24270"/>